<comment type="caution">
    <text evidence="1">The sequence shown here is derived from an EMBL/GenBank/DDBJ whole genome shotgun (WGS) entry which is preliminary data.</text>
</comment>
<gene>
    <name evidence="1" type="ORF">Glove_185g73</name>
</gene>
<protein>
    <submittedName>
        <fullName evidence="1">Uncharacterized protein</fullName>
    </submittedName>
</protein>
<dbReference type="EMBL" id="PQFF01000175">
    <property type="protein sequence ID" value="RHZ77115.1"/>
    <property type="molecule type" value="Genomic_DNA"/>
</dbReference>
<organism evidence="1 2">
    <name type="scientific">Diversispora epigaea</name>
    <dbReference type="NCBI Taxonomy" id="1348612"/>
    <lineage>
        <taxon>Eukaryota</taxon>
        <taxon>Fungi</taxon>
        <taxon>Fungi incertae sedis</taxon>
        <taxon>Mucoromycota</taxon>
        <taxon>Glomeromycotina</taxon>
        <taxon>Glomeromycetes</taxon>
        <taxon>Diversisporales</taxon>
        <taxon>Diversisporaceae</taxon>
        <taxon>Diversispora</taxon>
    </lineage>
</organism>
<proteinExistence type="predicted"/>
<reference evidence="1 2" key="1">
    <citation type="submission" date="2018-08" db="EMBL/GenBank/DDBJ databases">
        <title>Genome and evolution of the arbuscular mycorrhizal fungus Diversispora epigaea (formerly Glomus versiforme) and its bacterial endosymbionts.</title>
        <authorList>
            <person name="Sun X."/>
            <person name="Fei Z."/>
            <person name="Harrison M."/>
        </authorList>
    </citation>
    <scope>NUCLEOTIDE SEQUENCE [LARGE SCALE GENOMIC DNA]</scope>
    <source>
        <strain evidence="1 2">IT104</strain>
    </source>
</reference>
<sequence>MGMNECYESTLLSKPENYIKTIKDLFDNGLKRDEGVKKFGKEVKKEICLGKQQRKSVAIDCVNKGFTIEDIPNPRRENNIHSTSKSICGMIKFENNC</sequence>
<keyword evidence="2" id="KW-1185">Reference proteome</keyword>
<dbReference type="AlphaFoldDB" id="A0A397IMI8"/>
<dbReference type="Proteomes" id="UP000266861">
    <property type="component" value="Unassembled WGS sequence"/>
</dbReference>
<name>A0A397IMI8_9GLOM</name>
<evidence type="ECO:0000313" key="1">
    <source>
        <dbReference type="EMBL" id="RHZ77115.1"/>
    </source>
</evidence>
<evidence type="ECO:0000313" key="2">
    <source>
        <dbReference type="Proteomes" id="UP000266861"/>
    </source>
</evidence>
<accession>A0A397IMI8</accession>